<organism evidence="1 2">
    <name type="scientific">Vermiconidia calcicola</name>
    <dbReference type="NCBI Taxonomy" id="1690605"/>
    <lineage>
        <taxon>Eukaryota</taxon>
        <taxon>Fungi</taxon>
        <taxon>Dikarya</taxon>
        <taxon>Ascomycota</taxon>
        <taxon>Pezizomycotina</taxon>
        <taxon>Dothideomycetes</taxon>
        <taxon>Dothideomycetidae</taxon>
        <taxon>Mycosphaerellales</taxon>
        <taxon>Extremaceae</taxon>
        <taxon>Vermiconidia</taxon>
    </lineage>
</organism>
<name>A0ACC3N3I1_9PEZI</name>
<sequence>MSNTDLLRPSAELFGDGLSGLSLTGEPASLGLASSLADLSRFGRAILTSKLITPSETLHWLKPVSDASNLRNPVGRPWEIYHFGTLSTDPIIDVYTKTASVGRYSSYFGLAPSHDDGFAILAVDTETEAPDLNAYADIVLGALGQIDELTREQADATLARTYHDGKSTLQMNLTGSDPSLKVSKLTIDGTNWLSEIAHRAGIDNVLGLDLRLYATNLESNVSGGGRQQVFQAIIQDKSALVDAGTPTCIFWQTEGELKVSGMPLDRFVVETDSDGVATSVTWPALDIQYSR</sequence>
<accession>A0ACC3N3I1</accession>
<gene>
    <name evidence="1" type="ORF">LTR37_011093</name>
</gene>
<dbReference type="EMBL" id="JAUTXU010000095">
    <property type="protein sequence ID" value="KAK3709114.1"/>
    <property type="molecule type" value="Genomic_DNA"/>
</dbReference>
<evidence type="ECO:0000313" key="1">
    <source>
        <dbReference type="EMBL" id="KAK3709114.1"/>
    </source>
</evidence>
<dbReference type="Proteomes" id="UP001281147">
    <property type="component" value="Unassembled WGS sequence"/>
</dbReference>
<comment type="caution">
    <text evidence="1">The sequence shown here is derived from an EMBL/GenBank/DDBJ whole genome shotgun (WGS) entry which is preliminary data.</text>
</comment>
<reference evidence="1" key="1">
    <citation type="submission" date="2023-07" db="EMBL/GenBank/DDBJ databases">
        <title>Black Yeasts Isolated from many extreme environments.</title>
        <authorList>
            <person name="Coleine C."/>
            <person name="Stajich J.E."/>
            <person name="Selbmann L."/>
        </authorList>
    </citation>
    <scope>NUCLEOTIDE SEQUENCE</scope>
    <source>
        <strain evidence="1">CCFEE 5714</strain>
    </source>
</reference>
<proteinExistence type="predicted"/>
<keyword evidence="2" id="KW-1185">Reference proteome</keyword>
<evidence type="ECO:0000313" key="2">
    <source>
        <dbReference type="Proteomes" id="UP001281147"/>
    </source>
</evidence>
<protein>
    <submittedName>
        <fullName evidence="1">Uncharacterized protein</fullName>
    </submittedName>
</protein>